<accession>A0A1G7U3M5</accession>
<reference evidence="1 2" key="1">
    <citation type="submission" date="2016-10" db="EMBL/GenBank/DDBJ databases">
        <authorList>
            <person name="de Groot N.N."/>
        </authorList>
    </citation>
    <scope>NUCLEOTIDE SEQUENCE [LARGE SCALE GENOMIC DNA]</scope>
    <source>
        <strain evidence="1 2">DSM 19803</strain>
    </source>
</reference>
<dbReference type="OrthoDB" id="9794948at2"/>
<dbReference type="AlphaFoldDB" id="A0A1G7U3M5"/>
<dbReference type="PANTHER" id="PTHR35802:SF1">
    <property type="entry name" value="PROTEASE SYNTHASE AND SPORULATION PROTEIN PAI 2"/>
    <property type="match status" value="1"/>
</dbReference>
<dbReference type="InterPro" id="IPR012349">
    <property type="entry name" value="Split_barrel_FMN-bd"/>
</dbReference>
<evidence type="ECO:0000313" key="2">
    <source>
        <dbReference type="Proteomes" id="UP000199296"/>
    </source>
</evidence>
<keyword evidence="2" id="KW-1185">Reference proteome</keyword>
<dbReference type="PIRSF" id="PIRSF010372">
    <property type="entry name" value="PaiB"/>
    <property type="match status" value="1"/>
</dbReference>
<dbReference type="Pfam" id="PF04299">
    <property type="entry name" value="FMN_bind_2"/>
    <property type="match status" value="1"/>
</dbReference>
<dbReference type="Gene3D" id="2.30.110.10">
    <property type="entry name" value="Electron Transport, Fmn-binding Protein, Chain A"/>
    <property type="match status" value="1"/>
</dbReference>
<dbReference type="PANTHER" id="PTHR35802">
    <property type="entry name" value="PROTEASE SYNTHASE AND SPORULATION PROTEIN PAI 2"/>
    <property type="match status" value="1"/>
</dbReference>
<dbReference type="InterPro" id="IPR007396">
    <property type="entry name" value="TR_PAI2-type"/>
</dbReference>
<organism evidence="1 2">
    <name type="scientific">Psychroflexus sediminis</name>
    <dbReference type="NCBI Taxonomy" id="470826"/>
    <lineage>
        <taxon>Bacteria</taxon>
        <taxon>Pseudomonadati</taxon>
        <taxon>Bacteroidota</taxon>
        <taxon>Flavobacteriia</taxon>
        <taxon>Flavobacteriales</taxon>
        <taxon>Flavobacteriaceae</taxon>
        <taxon>Psychroflexus</taxon>
    </lineage>
</organism>
<dbReference type="RefSeq" id="WP_093364454.1">
    <property type="nucleotide sequence ID" value="NZ_FNCW01000001.1"/>
</dbReference>
<name>A0A1G7U3M5_9FLAO</name>
<dbReference type="SUPFAM" id="SSF50475">
    <property type="entry name" value="FMN-binding split barrel"/>
    <property type="match status" value="1"/>
</dbReference>
<dbReference type="STRING" id="470826.SAMN04488027_101205"/>
<dbReference type="EMBL" id="FNCW01000001">
    <property type="protein sequence ID" value="SDG41649.1"/>
    <property type="molecule type" value="Genomic_DNA"/>
</dbReference>
<evidence type="ECO:0000313" key="1">
    <source>
        <dbReference type="EMBL" id="SDG41649.1"/>
    </source>
</evidence>
<gene>
    <name evidence="1" type="ORF">SAMN04488027_101205</name>
</gene>
<dbReference type="Proteomes" id="UP000199296">
    <property type="component" value="Unassembled WGS sequence"/>
</dbReference>
<protein>
    <submittedName>
        <fullName evidence="1">Negative transcriptional regulator, PaiB family</fullName>
    </submittedName>
</protein>
<sequence length="195" mass="22638">MSYLPDHFTASDWTRIQSFIELFPLATLISHFEDEIFTSHIPFIISGNKLLGHINKENPQFQHLNNSRVELVFHGGDAYISPAAFTTEELPTFNFAKVHVKGKVSYGDEQGLIKSLMEMTDQMDEDFKLAYTHPKIDRLKHFIQGFEVSIDSFHGRFKMSQDKSKAHFDKAKSLLKESQTQRLKYFLNHLQYYTG</sequence>
<proteinExistence type="predicted"/>